<evidence type="ECO:0000313" key="3">
    <source>
        <dbReference type="EMBL" id="MCO1656211.1"/>
    </source>
</evidence>
<evidence type="ECO:0000256" key="1">
    <source>
        <dbReference type="SAM" id="MobiDB-lite"/>
    </source>
</evidence>
<organism evidence="3 4">
    <name type="scientific">Pseudonocardia humida</name>
    <dbReference type="NCBI Taxonomy" id="2800819"/>
    <lineage>
        <taxon>Bacteria</taxon>
        <taxon>Bacillati</taxon>
        <taxon>Actinomycetota</taxon>
        <taxon>Actinomycetes</taxon>
        <taxon>Pseudonocardiales</taxon>
        <taxon>Pseudonocardiaceae</taxon>
        <taxon>Pseudonocardia</taxon>
    </lineage>
</organism>
<dbReference type="InterPro" id="IPR010852">
    <property type="entry name" value="ABATE"/>
</dbReference>
<evidence type="ECO:0000259" key="2">
    <source>
        <dbReference type="Pfam" id="PF11706"/>
    </source>
</evidence>
<dbReference type="InterPro" id="IPR023286">
    <property type="entry name" value="ABATE_dom_sf"/>
</dbReference>
<sequence length="216" mass="22940">MPTPPSRAGSVRLVGGRACLDLVNTVSWRGDPARREDHLATGADALTWLVRVGVVTAAESARLRPDGGRVLSSLVGVREELAAYVDAAVDAGGALREHPAPAALQDGVRDAIAHAALRPGPDGHRWQVAALDPRTPTRRILLDVHDLLGLPGARVGRCADGDCGWVFHDAGRRGARRWCSSADCGNRHRVRRHYARTHPPEGDVPGAAPGRLSGSR</sequence>
<feature type="region of interest" description="Disordered" evidence="1">
    <location>
        <begin position="194"/>
        <end position="216"/>
    </location>
</feature>
<dbReference type="EMBL" id="JAGSOV010000033">
    <property type="protein sequence ID" value="MCO1656211.1"/>
    <property type="molecule type" value="Genomic_DNA"/>
</dbReference>
<proteinExistence type="predicted"/>
<name>A0ABT0ZZR9_9PSEU</name>
<feature type="domain" description="Zinc finger CGNR" evidence="2">
    <location>
        <begin position="154"/>
        <end position="196"/>
    </location>
</feature>
<dbReference type="PANTHER" id="PTHR35525">
    <property type="entry name" value="BLL6575 PROTEIN"/>
    <property type="match status" value="1"/>
</dbReference>
<accession>A0ABT0ZZR9</accession>
<dbReference type="Pfam" id="PF11706">
    <property type="entry name" value="zf-CGNR"/>
    <property type="match status" value="1"/>
</dbReference>
<evidence type="ECO:0000313" key="4">
    <source>
        <dbReference type="Proteomes" id="UP001165283"/>
    </source>
</evidence>
<dbReference type="RefSeq" id="WP_252438721.1">
    <property type="nucleotide sequence ID" value="NZ_JAGSOV010000033.1"/>
</dbReference>
<dbReference type="Proteomes" id="UP001165283">
    <property type="component" value="Unassembled WGS sequence"/>
</dbReference>
<keyword evidence="4" id="KW-1185">Reference proteome</keyword>
<dbReference type="Pfam" id="PF07336">
    <property type="entry name" value="ABATE"/>
    <property type="match status" value="1"/>
</dbReference>
<dbReference type="Gene3D" id="1.10.3300.10">
    <property type="entry name" value="Jann2411-like domain"/>
    <property type="match status" value="1"/>
</dbReference>
<protein>
    <submittedName>
        <fullName evidence="3">CGNR zinc finger domain-containing protein</fullName>
    </submittedName>
</protein>
<gene>
    <name evidence="3" type="ORF">KDL28_14215</name>
</gene>
<dbReference type="SUPFAM" id="SSF160904">
    <property type="entry name" value="Jann2411-like"/>
    <property type="match status" value="1"/>
</dbReference>
<reference evidence="3" key="1">
    <citation type="submission" date="2021-04" db="EMBL/GenBank/DDBJ databases">
        <title>Pseudonocardia sp. nov., isolated from sandy soil of mangrove forest.</title>
        <authorList>
            <person name="Zan Z."/>
            <person name="Huang R."/>
            <person name="Liu W."/>
        </authorList>
    </citation>
    <scope>NUCLEOTIDE SEQUENCE</scope>
    <source>
        <strain evidence="3">S2-4</strain>
    </source>
</reference>
<dbReference type="InterPro" id="IPR021005">
    <property type="entry name" value="Znf_CGNR"/>
</dbReference>
<comment type="caution">
    <text evidence="3">The sequence shown here is derived from an EMBL/GenBank/DDBJ whole genome shotgun (WGS) entry which is preliminary data.</text>
</comment>
<dbReference type="PANTHER" id="PTHR35525:SF3">
    <property type="entry name" value="BLL6575 PROTEIN"/>
    <property type="match status" value="1"/>
</dbReference>